<dbReference type="EMBL" id="BARV01018706">
    <property type="protein sequence ID" value="GAI22675.1"/>
    <property type="molecule type" value="Genomic_DNA"/>
</dbReference>
<name>X1N742_9ZZZZ</name>
<accession>X1N742</accession>
<protein>
    <submittedName>
        <fullName evidence="1">Uncharacterized protein</fullName>
    </submittedName>
</protein>
<proteinExistence type="predicted"/>
<dbReference type="AlphaFoldDB" id="X1N742"/>
<sequence length="89" mass="10310">MPTITIMAQWMEDPIRIPDLRGYLGYSNFPAEIDGNRFQGGWNLNSEWTSIFGANTYLTIRYSMKRNELNNEPKVIDTVYYRGGVYYGG</sequence>
<reference evidence="1" key="1">
    <citation type="journal article" date="2014" name="Front. Microbiol.">
        <title>High frequency of phylogenetically diverse reductive dehalogenase-homologous genes in deep subseafloor sedimentary metagenomes.</title>
        <authorList>
            <person name="Kawai M."/>
            <person name="Futagami T."/>
            <person name="Toyoda A."/>
            <person name="Takaki Y."/>
            <person name="Nishi S."/>
            <person name="Hori S."/>
            <person name="Arai W."/>
            <person name="Tsubouchi T."/>
            <person name="Morono Y."/>
            <person name="Uchiyama I."/>
            <person name="Ito T."/>
            <person name="Fujiyama A."/>
            <person name="Inagaki F."/>
            <person name="Takami H."/>
        </authorList>
    </citation>
    <scope>NUCLEOTIDE SEQUENCE</scope>
    <source>
        <strain evidence="1">Expedition CK06-06</strain>
    </source>
</reference>
<feature type="non-terminal residue" evidence="1">
    <location>
        <position position="89"/>
    </location>
</feature>
<gene>
    <name evidence="1" type="ORF">S06H3_31570</name>
</gene>
<evidence type="ECO:0000313" key="1">
    <source>
        <dbReference type="EMBL" id="GAI22675.1"/>
    </source>
</evidence>
<organism evidence="1">
    <name type="scientific">marine sediment metagenome</name>
    <dbReference type="NCBI Taxonomy" id="412755"/>
    <lineage>
        <taxon>unclassified sequences</taxon>
        <taxon>metagenomes</taxon>
        <taxon>ecological metagenomes</taxon>
    </lineage>
</organism>
<comment type="caution">
    <text evidence="1">The sequence shown here is derived from an EMBL/GenBank/DDBJ whole genome shotgun (WGS) entry which is preliminary data.</text>
</comment>